<reference evidence="2 3" key="1">
    <citation type="journal article" date="2019" name="Int. J. Syst. Evol. Microbiol.">
        <title>The Global Catalogue of Microorganisms (GCM) 10K type strain sequencing project: providing services to taxonomists for standard genome sequencing and annotation.</title>
        <authorList>
            <consortium name="The Broad Institute Genomics Platform"/>
            <consortium name="The Broad Institute Genome Sequencing Center for Infectious Disease"/>
            <person name="Wu L."/>
            <person name="Ma J."/>
        </authorList>
    </citation>
    <scope>NUCLEOTIDE SEQUENCE [LARGE SCALE GENOMIC DNA]</scope>
    <source>
        <strain evidence="2 3">JCM 16378</strain>
    </source>
</reference>
<evidence type="ECO:0000313" key="2">
    <source>
        <dbReference type="EMBL" id="GAA2733326.1"/>
    </source>
</evidence>
<comment type="caution">
    <text evidence="2">The sequence shown here is derived from an EMBL/GenBank/DDBJ whole genome shotgun (WGS) entry which is preliminary data.</text>
</comment>
<feature type="transmembrane region" description="Helical" evidence="1">
    <location>
        <begin position="7"/>
        <end position="40"/>
    </location>
</feature>
<proteinExistence type="predicted"/>
<evidence type="ECO:0000256" key="1">
    <source>
        <dbReference type="SAM" id="Phobius"/>
    </source>
</evidence>
<keyword evidence="1" id="KW-0472">Membrane</keyword>
<keyword evidence="1" id="KW-1133">Transmembrane helix</keyword>
<sequence>MSSVRSCFFAVVFVVDFFVVDFFGVAFFGVDFFVAALRVLEGMVRP</sequence>
<keyword evidence="1" id="KW-0812">Transmembrane</keyword>
<keyword evidence="3" id="KW-1185">Reference proteome</keyword>
<accession>A0ABN3UI51</accession>
<dbReference type="EMBL" id="BAAARN010000001">
    <property type="protein sequence ID" value="GAA2733326.1"/>
    <property type="molecule type" value="Genomic_DNA"/>
</dbReference>
<evidence type="ECO:0000313" key="3">
    <source>
        <dbReference type="Proteomes" id="UP001501326"/>
    </source>
</evidence>
<name>A0ABN3UI51_9MICO</name>
<protein>
    <submittedName>
        <fullName evidence="2">Uncharacterized protein</fullName>
    </submittedName>
</protein>
<dbReference type="Proteomes" id="UP001501326">
    <property type="component" value="Unassembled WGS sequence"/>
</dbReference>
<organism evidence="2 3">
    <name type="scientific">Pedococcus aerophilus</name>
    <dbReference type="NCBI Taxonomy" id="436356"/>
    <lineage>
        <taxon>Bacteria</taxon>
        <taxon>Bacillati</taxon>
        <taxon>Actinomycetota</taxon>
        <taxon>Actinomycetes</taxon>
        <taxon>Micrococcales</taxon>
        <taxon>Intrasporangiaceae</taxon>
        <taxon>Pedococcus</taxon>
    </lineage>
</organism>
<gene>
    <name evidence="2" type="ORF">GCM10009867_11110</name>
</gene>